<feature type="domain" description="Carrier" evidence="10">
    <location>
        <begin position="3102"/>
        <end position="3178"/>
    </location>
</feature>
<dbReference type="PANTHER" id="PTHR45527">
    <property type="entry name" value="NONRIBOSOMAL PEPTIDE SYNTHETASE"/>
    <property type="match status" value="1"/>
</dbReference>
<dbReference type="PROSITE" id="PS50075">
    <property type="entry name" value="CARRIER"/>
    <property type="match status" value="4"/>
</dbReference>
<keyword evidence="3" id="KW-0436">Ligase</keyword>
<dbReference type="GO" id="GO:0005737">
    <property type="term" value="C:cytoplasm"/>
    <property type="evidence" value="ECO:0007669"/>
    <property type="project" value="TreeGrafter"/>
</dbReference>
<dbReference type="GO" id="GO:0044550">
    <property type="term" value="P:secondary metabolite biosynthetic process"/>
    <property type="evidence" value="ECO:0007669"/>
    <property type="project" value="TreeGrafter"/>
</dbReference>
<dbReference type="InterPro" id="IPR045851">
    <property type="entry name" value="AMP-bd_C_sf"/>
</dbReference>
<evidence type="ECO:0000313" key="12">
    <source>
        <dbReference type="Proteomes" id="UP000624244"/>
    </source>
</evidence>
<dbReference type="SUPFAM" id="SSF53335">
    <property type="entry name" value="S-adenosyl-L-methionine-dependent methyltransferases"/>
    <property type="match status" value="1"/>
</dbReference>
<dbReference type="CDD" id="cd05918">
    <property type="entry name" value="A_NRPS_SidN3_like"/>
    <property type="match status" value="2"/>
</dbReference>
<dbReference type="InterPro" id="IPR001242">
    <property type="entry name" value="Condensation_dom"/>
</dbReference>
<evidence type="ECO:0000256" key="6">
    <source>
        <dbReference type="ARBA" id="ARBA00029454"/>
    </source>
</evidence>
<dbReference type="EMBL" id="WNKQ01000027">
    <property type="protein sequence ID" value="KAF5844179.1"/>
    <property type="molecule type" value="Genomic_DNA"/>
</dbReference>
<feature type="domain" description="Carrier" evidence="10">
    <location>
        <begin position="942"/>
        <end position="1018"/>
    </location>
</feature>
<gene>
    <name evidence="11" type="ORF">GGP41_002270</name>
</gene>
<protein>
    <recommendedName>
        <fullName evidence="7">Nonribosomal peptide synthetase 6</fullName>
    </recommendedName>
    <alternativeName>
        <fullName evidence="8">Extracellular siderophore synthetase</fullName>
    </alternativeName>
</protein>
<dbReference type="Gene3D" id="3.30.559.10">
    <property type="entry name" value="Chloramphenicol acetyltransferase-like domain"/>
    <property type="match status" value="2"/>
</dbReference>
<dbReference type="SUPFAM" id="SSF47336">
    <property type="entry name" value="ACP-like"/>
    <property type="match status" value="4"/>
</dbReference>
<accession>A0A8H5Z8Z6</accession>
<feature type="compositionally biased region" description="Polar residues" evidence="9">
    <location>
        <begin position="3088"/>
        <end position="3098"/>
    </location>
</feature>
<dbReference type="InterPro" id="IPR010071">
    <property type="entry name" value="AA_adenyl_dom"/>
</dbReference>
<dbReference type="NCBIfam" id="NF003417">
    <property type="entry name" value="PRK04813.1"/>
    <property type="match status" value="5"/>
</dbReference>
<dbReference type="InterPro" id="IPR009081">
    <property type="entry name" value="PP-bd_ACP"/>
</dbReference>
<keyword evidence="2" id="KW-0597">Phosphoprotein</keyword>
<comment type="similarity">
    <text evidence="6">Belongs to the NRP synthetase family.</text>
</comment>
<dbReference type="Gene3D" id="1.10.1200.10">
    <property type="entry name" value="ACP-like"/>
    <property type="match status" value="4"/>
</dbReference>
<sequence length="3633" mass="401351">MTYGELDALSSRLAYHLVQLGVKTEDIVPLCFEKSMWTVVAILAVLKAGGAFAPMDPDQPANRHQEILRQTSAKVMLVAARHSARWISSGCHVVIVSEASIGRLPAVANMALSLATPGNAAYVLYTSGTTGVPKGVVAEHRAVSTGCLGHGLAFGITSRSRVLQFASYIFTDSMTEIITTLLFGGCICVPSDYDRRNDLINAVNKMNVDWAVMTPSVAQLLNPDEVRSLKTLAIGAELVSSTDWNRWPTSVRMINGYGQTECCTVTTAYTSTQGYKSGTIGTAIASVSWVVDPENHHRLAPLGSIGELLVEGPILARGYLNDAEKTAATFINSPIWLQEGYGGHAGRHGRLYKTGDLVYYHPDGNLVYVGRKDTQVKLRGQRVELDEIEHHMRQCLPEVRQMAVEVVQPSGKRDHAILAAFVQLDDHCRHLPLVEKAAGIDSRVHLVSLAGIKEELAKRLPMHMVPTLFLALEEYPMNTSGKTDRRRLREIGDSFTVQKLAEMQTFSQEPKRQPSTEAERMMQQLWARVLSIEPDSIGLDDSFFRLGGDSIAAMKLVSEARKTGLQLSVADIFRHPNLAALANQDTQQCSTVAEEVPAFSLLGEDVDSVQVCEDVAAVCSVDASIVEDVYPCSPLQEGLMSLTAKRAARLLDPSTVPTLRILVIQGEQVSFADWDRWSGSVRIMNGYGPTECTICCNVYDSKQGFKSGIIGTSVASVSWVVDPENYNRLAPLGSVGELLVEGPILARSYLNDAEKTSAAFVNDPAWLLEGCRGYGGRRGRLYKTGDLVQYDSDGNLVCLGRKDSQVKVRGQRVELGEVEHYVRECLSEAKQLAVEVIVPGEGGRAMLAAFVQINNDTNNALFIDRGVKTNSMARVLFLAEVEAELAERLPRHMVPTVFFALSQFPMTTSGKTDRKQLRKIGASFTAQQLAEMRTSSQGPKRQPSTEAERMMQQLWACVLSIEPDSIGLDDSFFRLGGDSIAAMKLVGEARRMGQQLSVADIFRHPRLVDVASTVICTDYSSSAAILPVDHDGPVEQSFAQGRLWFLEELHPGLNWYLMPFAVRIRGPLQLEALNAALLAIESRHETLRTLFATDGGVSMQVVQPFCAKQLNVIELPPGDEHSRLDAIQQDQMTPFDLRSEPGWRVSVYRFNKDDYVLSIVMHHIVSDGWSVDVLTRELSTFYSASIRGQDPLSQMQPLPIQYRDFSLWQRQEAQAEEHEKQLNYWLTQLQTSRPAELLCDKPRPVTLSGKADTRTLEIGGPLYAKLQQFCKVHGVTLFVALLAVFRTTHFRLTGQDDATIGTLNANRDHWELKDMIGFFANMQCLRITVENESFEELVQQVRAVVVASLANQDVPFESIVSKLKNDRDLSHYPLVQLAFVVHSQRNLGQLMLEGVETEGLDDSATSRFDLEFHFFQHLDGLQGNVIFSTDLYAPETIENMLSVFNNVLEICLREPTVAVASLPLLTDTDYAKLDLMGLVQIEETPYPRESSIVDLFREQVFAYPSRIAVKDSSVEMTYAQLDKASDIIATWLCKRSFGPESLVGVFAHRCCHTVVAFLGILKAGLAYLPFDVKTPSKRMEAVLSSLPGKRLIFVGAGLQPPNIKLNDIVFVHIAEVLDERTDQGPGSSQLPTAPFAPSASSLAYVMFTSGSTGKPKGVMVEHRGVVRLARDNNLVQHLPVPPIMAHISNLAFDASTWEIYASLLNGGTLVCIDAISVLDPVVVLQIVNQSGIQVAILTPALFRQYVSESPMVVAALKLLCVGGEALHPEDFFAAQSVLKGRLINCYGPTENTCISTMFVMTKDAQYTNGVPIGRALSNSGAYVMDSKLRLVPLGVIGELVVTGDGLARGYTEPKRNADRFVSVEIAGRTVKAYRTGDYVRHRPSDGQLEFFGRMDGQVKIWGQRIELGEIEHVLRSHRSVADAVTILQHHDANEVQLAGFVTMHEDAITSEQPSDGGNDEAQHVDVWEEQFDTKTYASMNNLRPEAIGRDFIGWTSMYDGSEIDKIEMNEWLDDTITTMLNGRRPGHVLEVGSGTGMILFNLGDGLESYVGLDPSWNAVEFVAKTVKYIPVLADRVRMHKATAVDLSRLEGLTDANLVVINSVVQYFPSQEYLFKVVQELLALDGVQTLFFGDIRSYALYQEFLATRALHIAGDKTTKAELRRMMADMERVERELLVDPAFFTALPSRLPDLVGHVEILPKKMKATNELSCYRYAAVVHVRGRGRKEEEIRHVGEQEWINFTERKLDRKSLKQQLKTLSNSPTIAISNIPYSKTIVSRCLVESLDDVAADTLGHQDWLSSVYQKAQRISSFSATDLVELAQEAGCRVEISWNRQYSQHGGLDAIFYQHTPKCGESRAMFRFPTDHFERPIHSLSSKPLWQQTAEKTQQQLRKMLQAQLPAYMVPQTITVLQALPINQNGKIDRNTLSQWRQKQMALRKPVHQPSTEAERMMQQLWARVLSIEPDSIGLEDSFFRLGGDSIAAMKLVSEARKTGLQLSVADIFRHPNLAALANQDTQQCSTVAEEVPAFSLLGEDLAEASADSKVAEIDTITPADRQQLWAWNQDVPPTVERCVHDLFAEKVKAQPDAPAICAWDGEMTYSELDALSSQLAGYLVQLGVKGEEVVPLCFEKSIWTVVAMLAVLKAGGAFLLLDPSLPAERLAVMCRKVGSVRALASKACLPAVENLVRDVVVVDKKSLLQMSKHDRQLPHTQPTSTAYVIFTSGSTGEPKGCKVEHRSSCTAIVQHGPSLQMSISTRSLQFSSFSFAGCVIEMFLSLVHGSCICIPSDEERRVGLAPAMSRMAVNWAFLTPTVLDTIGGLESVPSLTTLCIGGEPIRGSQIKQWEGRVHLRQTYGSSELSGLVSSARLTSASTTKDVGKATTAVYWIVDANNHDRLAPLGAAGELLVEGAVLGRGYTDEVEKTAATFIETPEWKGSFCKSQSRFYKTGDLARYKEDGSIELLGRKDTQVKLRGQRIELGEIEHQARLSAAAGVMDLAVELIRPEDKDDMLACFVVVESSRGQEETDDKAWSATRAQAAAQVIQDRLEQFLPQYMVPKLFVPLTQLPTTATGKTNRRRLREIGASFTAQQLAEMRTSSQGPKRESSTEAERTMQQLWARVLSIEPNSIGLDDSFFLLGGDSIAAMKLVGEARNVGLQLSVADIFRHPKLAALASLETKQCSTAIEEVPAFSLLSPTIKDAIFSAGKPFGCSLPIDNVMDVVPASYMQESFIRKGVRAPREAFNYFFIDLGTAVDVQVLEASCCALIDHFAILRTHFVYFQDKLFQVVPRHQDLPFSTFEVDGPLAEESQAIHMQDVVQTSPLGLPTSFMLVRTALGTNRLIIRLSHAQYDGVCLPIMLRALKTIYEQQPLHPTTSFHNYLAYIRGRHSLSIPYWRDLLASSHITNITSKLRSEARKDTALRLVKAERVMRTPQLPAGLTMASLVSSAWAVVLSHISGEEDVVYGLLVAGRNSNLPGITELMGPCLNFVPFRAHPGSTITAAELLRSVQDQYISLGESDSMGFDDIVQHCTNWPRNSEFDSFIQHQNIEEEPEFQFAGEATKLQWMKNPFAVPRQLAVVSYPRGDNLTIKIVGNTSILTDQCAENLLAMICNAIIQLSGNLEISLAACKASLPACT</sequence>
<dbReference type="CDD" id="cd19531">
    <property type="entry name" value="LCL_NRPS-like"/>
    <property type="match status" value="1"/>
</dbReference>
<dbReference type="FunFam" id="3.30.300.30:FF:000084">
    <property type="entry name" value="Enniatin synthase"/>
    <property type="match status" value="1"/>
</dbReference>
<dbReference type="Gene3D" id="3.40.50.150">
    <property type="entry name" value="Vaccinia Virus protein VP39"/>
    <property type="match status" value="1"/>
</dbReference>
<proteinExistence type="inferred from homology"/>
<keyword evidence="4" id="KW-0677">Repeat</keyword>
<feature type="compositionally biased region" description="Basic and acidic residues" evidence="9">
    <location>
        <begin position="3099"/>
        <end position="3108"/>
    </location>
</feature>
<dbReference type="Gene3D" id="2.30.38.10">
    <property type="entry name" value="Luciferase, Domain 3"/>
    <property type="match status" value="1"/>
</dbReference>
<dbReference type="FunFam" id="1.10.1200.10:FF:000005">
    <property type="entry name" value="Nonribosomal peptide synthetase 1"/>
    <property type="match status" value="4"/>
</dbReference>
<dbReference type="Proteomes" id="UP000624244">
    <property type="component" value="Unassembled WGS sequence"/>
</dbReference>
<dbReference type="Gene3D" id="3.30.300.30">
    <property type="match status" value="5"/>
</dbReference>
<dbReference type="GO" id="GO:0016874">
    <property type="term" value="F:ligase activity"/>
    <property type="evidence" value="ECO:0007669"/>
    <property type="project" value="UniProtKB-KW"/>
</dbReference>
<dbReference type="Pfam" id="PF00550">
    <property type="entry name" value="PP-binding"/>
    <property type="match status" value="4"/>
</dbReference>
<dbReference type="SUPFAM" id="SSF56801">
    <property type="entry name" value="Acetyl-CoA synthetase-like"/>
    <property type="match status" value="4"/>
</dbReference>
<comment type="caution">
    <text evidence="11">The sequence shown here is derived from an EMBL/GenBank/DDBJ whole genome shotgun (WGS) entry which is preliminary data.</text>
</comment>
<keyword evidence="1" id="KW-0596">Phosphopantetheine</keyword>
<dbReference type="PROSITE" id="PS00455">
    <property type="entry name" value="AMP_BINDING"/>
    <property type="match status" value="3"/>
</dbReference>
<dbReference type="SMART" id="SM00823">
    <property type="entry name" value="PKS_PP"/>
    <property type="match status" value="4"/>
</dbReference>
<evidence type="ECO:0000313" key="11">
    <source>
        <dbReference type="EMBL" id="KAF5844179.1"/>
    </source>
</evidence>
<dbReference type="Gene3D" id="3.30.559.30">
    <property type="entry name" value="Nonribosomal peptide synthetase, condensation domain"/>
    <property type="match status" value="2"/>
</dbReference>
<organism evidence="11 12">
    <name type="scientific">Cochliobolus sativus</name>
    <name type="common">Common root rot and spot blotch fungus</name>
    <name type="synonym">Bipolaris sorokiniana</name>
    <dbReference type="NCBI Taxonomy" id="45130"/>
    <lineage>
        <taxon>Eukaryota</taxon>
        <taxon>Fungi</taxon>
        <taxon>Dikarya</taxon>
        <taxon>Ascomycota</taxon>
        <taxon>Pezizomycotina</taxon>
        <taxon>Dothideomycetes</taxon>
        <taxon>Pleosporomycetidae</taxon>
        <taxon>Pleosporales</taxon>
        <taxon>Pleosporineae</taxon>
        <taxon>Pleosporaceae</taxon>
        <taxon>Bipolaris</taxon>
    </lineage>
</organism>
<dbReference type="NCBIfam" id="TIGR01733">
    <property type="entry name" value="AA-adenyl-dom"/>
    <property type="match status" value="3"/>
</dbReference>
<evidence type="ECO:0000256" key="7">
    <source>
        <dbReference type="ARBA" id="ARBA00073487"/>
    </source>
</evidence>
<evidence type="ECO:0000256" key="8">
    <source>
        <dbReference type="ARBA" id="ARBA00083595"/>
    </source>
</evidence>
<dbReference type="InterPro" id="IPR020845">
    <property type="entry name" value="AMP-binding_CS"/>
</dbReference>
<dbReference type="InterPro" id="IPR029063">
    <property type="entry name" value="SAM-dependent_MTases_sf"/>
</dbReference>
<dbReference type="Gene3D" id="3.40.50.12780">
    <property type="entry name" value="N-terminal domain of ligase-like"/>
    <property type="match status" value="3"/>
</dbReference>
<evidence type="ECO:0000256" key="4">
    <source>
        <dbReference type="ARBA" id="ARBA00022737"/>
    </source>
</evidence>
<dbReference type="Gene3D" id="3.40.50.980">
    <property type="match status" value="2"/>
</dbReference>
<dbReference type="CDD" id="cd19542">
    <property type="entry name" value="CT_NRPS-like"/>
    <property type="match status" value="1"/>
</dbReference>
<dbReference type="GO" id="GO:0043041">
    <property type="term" value="P:amino acid activation for nonribosomal peptide biosynthetic process"/>
    <property type="evidence" value="ECO:0007669"/>
    <property type="project" value="TreeGrafter"/>
</dbReference>
<dbReference type="InterPro" id="IPR042099">
    <property type="entry name" value="ANL_N_sf"/>
</dbReference>
<feature type="domain" description="Carrier" evidence="10">
    <location>
        <begin position="513"/>
        <end position="589"/>
    </location>
</feature>
<evidence type="ECO:0000259" key="10">
    <source>
        <dbReference type="PROSITE" id="PS50075"/>
    </source>
</evidence>
<dbReference type="FunFam" id="3.30.300.30:FF:000015">
    <property type="entry name" value="Nonribosomal peptide synthase SidD"/>
    <property type="match status" value="3"/>
</dbReference>
<dbReference type="FunFam" id="3.40.50.12780:FF:000014">
    <property type="entry name" value="Nonribosomal peptide synthetase 1"/>
    <property type="match status" value="2"/>
</dbReference>
<evidence type="ECO:0000256" key="1">
    <source>
        <dbReference type="ARBA" id="ARBA00022450"/>
    </source>
</evidence>
<dbReference type="InterPro" id="IPR000873">
    <property type="entry name" value="AMP-dep_synth/lig_dom"/>
</dbReference>
<dbReference type="GO" id="GO:0031177">
    <property type="term" value="F:phosphopantetheine binding"/>
    <property type="evidence" value="ECO:0007669"/>
    <property type="project" value="InterPro"/>
</dbReference>
<dbReference type="PANTHER" id="PTHR45527:SF16">
    <property type="entry name" value="NONRIBOSOMAL PEPTIDE SYNTHASE ATNA-RELATED"/>
    <property type="match status" value="1"/>
</dbReference>
<dbReference type="PROSITE" id="PS00012">
    <property type="entry name" value="PHOSPHOPANTETHEINE"/>
    <property type="match status" value="4"/>
</dbReference>
<feature type="domain" description="Carrier" evidence="10">
    <location>
        <begin position="2442"/>
        <end position="2518"/>
    </location>
</feature>
<evidence type="ECO:0000256" key="5">
    <source>
        <dbReference type="ARBA" id="ARBA00023268"/>
    </source>
</evidence>
<evidence type="ECO:0000256" key="2">
    <source>
        <dbReference type="ARBA" id="ARBA00022553"/>
    </source>
</evidence>
<feature type="region of interest" description="Disordered" evidence="9">
    <location>
        <begin position="3088"/>
        <end position="3108"/>
    </location>
</feature>
<dbReference type="SUPFAM" id="SSF52777">
    <property type="entry name" value="CoA-dependent acyltransferases"/>
    <property type="match status" value="4"/>
</dbReference>
<dbReference type="InterPro" id="IPR023213">
    <property type="entry name" value="CAT-like_dom_sf"/>
</dbReference>
<evidence type="ECO:0000256" key="3">
    <source>
        <dbReference type="ARBA" id="ARBA00022598"/>
    </source>
</evidence>
<name>A0A8H5Z8Z6_COCSA</name>
<evidence type="ECO:0000256" key="9">
    <source>
        <dbReference type="SAM" id="MobiDB-lite"/>
    </source>
</evidence>
<reference evidence="11" key="1">
    <citation type="submission" date="2019-11" db="EMBL/GenBank/DDBJ databases">
        <title>Bipolaris sorokiniana Genome sequencing.</title>
        <authorList>
            <person name="Wang H."/>
        </authorList>
    </citation>
    <scope>NUCLEOTIDE SEQUENCE</scope>
</reference>
<dbReference type="FunFam" id="3.40.50.980:FF:000001">
    <property type="entry name" value="Non-ribosomal peptide synthetase"/>
    <property type="match status" value="1"/>
</dbReference>
<dbReference type="Pfam" id="PF00501">
    <property type="entry name" value="AMP-binding"/>
    <property type="match status" value="4"/>
</dbReference>
<dbReference type="InterPro" id="IPR036736">
    <property type="entry name" value="ACP-like_sf"/>
</dbReference>
<dbReference type="InterPro" id="IPR020806">
    <property type="entry name" value="PKS_PP-bd"/>
</dbReference>
<keyword evidence="5" id="KW-0511">Multifunctional enzyme</keyword>
<dbReference type="InterPro" id="IPR006162">
    <property type="entry name" value="Ppantetheine_attach_site"/>
</dbReference>
<dbReference type="CDD" id="cd05930">
    <property type="entry name" value="A_NRPS"/>
    <property type="match status" value="1"/>
</dbReference>
<dbReference type="Pfam" id="PF00668">
    <property type="entry name" value="Condensation"/>
    <property type="match status" value="2"/>
</dbReference>